<dbReference type="Proteomes" id="UP000050794">
    <property type="component" value="Unassembled WGS sequence"/>
</dbReference>
<evidence type="ECO:0000259" key="1">
    <source>
        <dbReference type="PROSITE" id="PS50053"/>
    </source>
</evidence>
<dbReference type="Pfam" id="PF00240">
    <property type="entry name" value="ubiquitin"/>
    <property type="match status" value="1"/>
</dbReference>
<name>A0A183UJ20_TOXCA</name>
<dbReference type="InterPro" id="IPR000626">
    <property type="entry name" value="Ubiquitin-like_dom"/>
</dbReference>
<dbReference type="PANTHER" id="PTHR14557">
    <property type="entry name" value="PROTEIN C7ORF21"/>
    <property type="match status" value="1"/>
</dbReference>
<dbReference type="WBParaSite" id="TCNE_0000849001-mRNA-1">
    <property type="protein sequence ID" value="TCNE_0000849001-mRNA-1"/>
    <property type="gene ID" value="TCNE_0000849001"/>
</dbReference>
<dbReference type="AlphaFoldDB" id="A0A183UJ20"/>
<dbReference type="InterPro" id="IPR029071">
    <property type="entry name" value="Ubiquitin-like_domsf"/>
</dbReference>
<evidence type="ECO:0000313" key="4">
    <source>
        <dbReference type="WBParaSite" id="TCNE_0000849001-mRNA-1"/>
    </source>
</evidence>
<proteinExistence type="predicted"/>
<dbReference type="GO" id="GO:0036503">
    <property type="term" value="P:ERAD pathway"/>
    <property type="evidence" value="ECO:0007669"/>
    <property type="project" value="InterPro"/>
</dbReference>
<dbReference type="PANTHER" id="PTHR14557:SF5">
    <property type="entry name" value="UBIQUITIN-LIKE DOMAIN-CONTAINING PROTEIN"/>
    <property type="match status" value="1"/>
</dbReference>
<dbReference type="InterPro" id="IPR040352">
    <property type="entry name" value="TMUB1/2"/>
</dbReference>
<evidence type="ECO:0000313" key="2">
    <source>
        <dbReference type="EMBL" id="VDM39811.1"/>
    </source>
</evidence>
<dbReference type="SUPFAM" id="SSF54236">
    <property type="entry name" value="Ubiquitin-like"/>
    <property type="match status" value="1"/>
</dbReference>
<dbReference type="PROSITE" id="PS50053">
    <property type="entry name" value="UBIQUITIN_2"/>
    <property type="match status" value="1"/>
</dbReference>
<accession>A0A183UJ20</accession>
<dbReference type="EMBL" id="UYWY01019922">
    <property type="protein sequence ID" value="VDM39811.1"/>
    <property type="molecule type" value="Genomic_DNA"/>
</dbReference>
<evidence type="ECO:0000313" key="3">
    <source>
        <dbReference type="Proteomes" id="UP000050794"/>
    </source>
</evidence>
<reference evidence="2 3" key="2">
    <citation type="submission" date="2018-11" db="EMBL/GenBank/DDBJ databases">
        <authorList>
            <consortium name="Pathogen Informatics"/>
        </authorList>
    </citation>
    <scope>NUCLEOTIDE SEQUENCE [LARGE SCALE GENOMIC DNA]</scope>
</reference>
<keyword evidence="3" id="KW-1185">Reference proteome</keyword>
<protein>
    <submittedName>
        <fullName evidence="4">Ubiquitin-like domain-containing protein</fullName>
    </submittedName>
</protein>
<dbReference type="Gene3D" id="3.10.20.90">
    <property type="entry name" value="Phosphatidylinositol 3-kinase Catalytic Subunit, Chain A, domain 1"/>
    <property type="match status" value="1"/>
</dbReference>
<organism evidence="3 4">
    <name type="scientific">Toxocara canis</name>
    <name type="common">Canine roundworm</name>
    <dbReference type="NCBI Taxonomy" id="6265"/>
    <lineage>
        <taxon>Eukaryota</taxon>
        <taxon>Metazoa</taxon>
        <taxon>Ecdysozoa</taxon>
        <taxon>Nematoda</taxon>
        <taxon>Chromadorea</taxon>
        <taxon>Rhabditida</taxon>
        <taxon>Spirurina</taxon>
        <taxon>Ascaridomorpha</taxon>
        <taxon>Ascaridoidea</taxon>
        <taxon>Toxocaridae</taxon>
        <taxon>Toxocara</taxon>
    </lineage>
</organism>
<feature type="domain" description="Ubiquitin-like" evidence="1">
    <location>
        <begin position="26"/>
        <end position="53"/>
    </location>
</feature>
<sequence>MANKLLSGKHLRRYFWESMVAGKVVRLIYRGQLLRDDSRSLSSYGLHDQCVLHCHVSSTPYAQPTSSPPLSPPANTSAANALGSTLLQSATAAAIAAIAGSQSVSVSTAAQFTRRVPQTYRGRPIEDNPNDPILLRTRNAILRCFRSVYNSLLGPDPHLGIESEVDTVEAAAEAAARGWNRQDQPLIGGRLGQYLHLLFIGLLFQFKS</sequence>
<reference evidence="4" key="1">
    <citation type="submission" date="2016-06" db="UniProtKB">
        <authorList>
            <consortium name="WormBaseParasite"/>
        </authorList>
    </citation>
    <scope>IDENTIFICATION</scope>
</reference>
<gene>
    <name evidence="2" type="ORF">TCNE_LOCUS8490</name>
</gene>